<dbReference type="OrthoDB" id="9803781at2"/>
<feature type="chain" id="PRO_5016395455" evidence="1">
    <location>
        <begin position="28"/>
        <end position="274"/>
    </location>
</feature>
<dbReference type="AlphaFoldDB" id="A0A316FN16"/>
<feature type="domain" description="Uncharacterized protein TP-0789" evidence="2">
    <location>
        <begin position="86"/>
        <end position="263"/>
    </location>
</feature>
<evidence type="ECO:0000256" key="1">
    <source>
        <dbReference type="SAM" id="SignalP"/>
    </source>
</evidence>
<dbReference type="CDD" id="cd16329">
    <property type="entry name" value="LolA_like"/>
    <property type="match status" value="1"/>
</dbReference>
<evidence type="ECO:0000259" key="2">
    <source>
        <dbReference type="Pfam" id="PF17131"/>
    </source>
</evidence>
<protein>
    <submittedName>
        <fullName evidence="3">Outer membrane lipoprotein-sorting protein</fullName>
    </submittedName>
</protein>
<accession>A0A316FN16</accession>
<dbReference type="RefSeq" id="WP_109763686.1">
    <property type="nucleotide sequence ID" value="NZ_QGGU01000007.1"/>
</dbReference>
<name>A0A316FN16_9GAMM</name>
<evidence type="ECO:0000313" key="4">
    <source>
        <dbReference type="Proteomes" id="UP000245790"/>
    </source>
</evidence>
<dbReference type="Gene3D" id="2.50.20.10">
    <property type="entry name" value="Lipoprotein localisation LolA/LolB/LppX"/>
    <property type="match status" value="1"/>
</dbReference>
<dbReference type="EMBL" id="QGGU01000007">
    <property type="protein sequence ID" value="PWK49899.1"/>
    <property type="molecule type" value="Genomic_DNA"/>
</dbReference>
<keyword evidence="3" id="KW-0449">Lipoprotein</keyword>
<organism evidence="3 4">
    <name type="scientific">Pleionea mediterranea</name>
    <dbReference type="NCBI Taxonomy" id="523701"/>
    <lineage>
        <taxon>Bacteria</taxon>
        <taxon>Pseudomonadati</taxon>
        <taxon>Pseudomonadota</taxon>
        <taxon>Gammaproteobacteria</taxon>
        <taxon>Oceanospirillales</taxon>
        <taxon>Pleioneaceae</taxon>
        <taxon>Pleionea</taxon>
    </lineage>
</organism>
<dbReference type="Pfam" id="PF17131">
    <property type="entry name" value="LolA_like"/>
    <property type="match status" value="1"/>
</dbReference>
<dbReference type="InterPro" id="IPR033399">
    <property type="entry name" value="TP_0789-like"/>
</dbReference>
<keyword evidence="4" id="KW-1185">Reference proteome</keyword>
<dbReference type="Proteomes" id="UP000245790">
    <property type="component" value="Unassembled WGS sequence"/>
</dbReference>
<reference evidence="3 4" key="1">
    <citation type="submission" date="2018-05" db="EMBL/GenBank/DDBJ databases">
        <title>Genomic Encyclopedia of Type Strains, Phase IV (KMG-IV): sequencing the most valuable type-strain genomes for metagenomic binning, comparative biology and taxonomic classification.</title>
        <authorList>
            <person name="Goeker M."/>
        </authorList>
    </citation>
    <scope>NUCLEOTIDE SEQUENCE [LARGE SCALE GENOMIC DNA]</scope>
    <source>
        <strain evidence="3 4">DSM 25350</strain>
    </source>
</reference>
<gene>
    <name evidence="3" type="ORF">C8D97_10760</name>
</gene>
<feature type="signal peptide" evidence="1">
    <location>
        <begin position="1"/>
        <end position="27"/>
    </location>
</feature>
<sequence>MNLNNLICKGSLIIAVALFVVVTSAYASETEGLTAATIVNKSNLASYYAGTDGRSDARMKIVDSQDRVQYRQFVMLRKNQQENMKQHFLVVFSRPTDVRDTVFLVDKKPQSDDDRWLYLPGLDLVKRISSGDKRTSFVGSNFYYEDVSGRSPLLDNHELINQDEENYYLKHTPKSPETVEFAYYSSTINKQTFLPMHVIYYDSNDKPLRTMEVNQVKIIESFPTVTEATLTDHRLNGHTLIQFRFMDYNLGIPEQVFSERSLRNPPDKWLQRTQ</sequence>
<evidence type="ECO:0000313" key="3">
    <source>
        <dbReference type="EMBL" id="PWK49899.1"/>
    </source>
</evidence>
<comment type="caution">
    <text evidence="3">The sequence shown here is derived from an EMBL/GenBank/DDBJ whole genome shotgun (WGS) entry which is preliminary data.</text>
</comment>
<proteinExistence type="predicted"/>
<keyword evidence="1" id="KW-0732">Signal</keyword>